<comment type="caution">
    <text evidence="2">The sequence shown here is derived from an EMBL/GenBank/DDBJ whole genome shotgun (WGS) entry which is preliminary data.</text>
</comment>
<evidence type="ECO:0000256" key="1">
    <source>
        <dbReference type="SAM" id="MobiDB-lite"/>
    </source>
</evidence>
<feature type="compositionally biased region" description="Polar residues" evidence="1">
    <location>
        <begin position="255"/>
        <end position="274"/>
    </location>
</feature>
<protein>
    <submittedName>
        <fullName evidence="2">Uncharacterized protein</fullName>
    </submittedName>
</protein>
<evidence type="ECO:0000313" key="3">
    <source>
        <dbReference type="Proteomes" id="UP001365542"/>
    </source>
</evidence>
<feature type="region of interest" description="Disordered" evidence="1">
    <location>
        <begin position="401"/>
        <end position="440"/>
    </location>
</feature>
<feature type="compositionally biased region" description="Low complexity" evidence="1">
    <location>
        <begin position="144"/>
        <end position="160"/>
    </location>
</feature>
<feature type="compositionally biased region" description="Polar residues" evidence="1">
    <location>
        <begin position="405"/>
        <end position="414"/>
    </location>
</feature>
<dbReference type="EMBL" id="JAVHJO010000003">
    <property type="protein sequence ID" value="KAK6542164.1"/>
    <property type="molecule type" value="Genomic_DNA"/>
</dbReference>
<gene>
    <name evidence="2" type="ORF">TWF694_007929</name>
</gene>
<reference evidence="2 3" key="1">
    <citation type="submission" date="2019-10" db="EMBL/GenBank/DDBJ databases">
        <authorList>
            <person name="Palmer J.M."/>
        </authorList>
    </citation>
    <scope>NUCLEOTIDE SEQUENCE [LARGE SCALE GENOMIC DNA]</scope>
    <source>
        <strain evidence="2 3">TWF694</strain>
    </source>
</reference>
<sequence>MLSMAKLKKSVGKNGIKLNSLLLKQKCHRKKLTQKKATEVLVDALDLSLGFLWMTIRCIFINAPRPPLPKYHFPYRYSELCQRDERELPPLPALNLTSMEDWCTCKKKPKKEKKKLKEEKDKLQPASIPRRSHTGPRPRPTPQPSISSPSKTSKTSKLNMTRRTAAEMAAAAGARRNVETLSDLSLCETIRPPSAYPDAQLPWEYRNHIFPTLYKYKVLVISRKILYKKNTEHSAFTSTAIPTAVAASVSTDTITNISPKEPESQSQGETQTESTDFRTIPLGKESPVTSIHDLSYEEMTAIFNMRRQAGRRNIRPISDLMPDGLPAIESAREMLNAEERDKGTRKEWRMAELFYCILEDGQLGIFLVQKDIYGARGLYEDASKAPTTSRTRSRLLDALLRPFSRNHTGSGKQTSEPKKNSSEPKKKKVSQSRRPWTQEEYEEVARNLNWIFGSGPTGPSRPGDRVV</sequence>
<name>A0AAV9XJL4_9PEZI</name>
<dbReference type="Proteomes" id="UP001365542">
    <property type="component" value="Unassembled WGS sequence"/>
</dbReference>
<feature type="region of interest" description="Disordered" evidence="1">
    <location>
        <begin position="255"/>
        <end position="282"/>
    </location>
</feature>
<organism evidence="2 3">
    <name type="scientific">Orbilia ellipsospora</name>
    <dbReference type="NCBI Taxonomy" id="2528407"/>
    <lineage>
        <taxon>Eukaryota</taxon>
        <taxon>Fungi</taxon>
        <taxon>Dikarya</taxon>
        <taxon>Ascomycota</taxon>
        <taxon>Pezizomycotina</taxon>
        <taxon>Orbiliomycetes</taxon>
        <taxon>Orbiliales</taxon>
        <taxon>Orbiliaceae</taxon>
        <taxon>Orbilia</taxon>
    </lineage>
</organism>
<evidence type="ECO:0000313" key="2">
    <source>
        <dbReference type="EMBL" id="KAK6542164.1"/>
    </source>
</evidence>
<feature type="region of interest" description="Disordered" evidence="1">
    <location>
        <begin position="110"/>
        <end position="160"/>
    </location>
</feature>
<accession>A0AAV9XJL4</accession>
<proteinExistence type="predicted"/>
<keyword evidence="3" id="KW-1185">Reference proteome</keyword>
<dbReference type="AlphaFoldDB" id="A0AAV9XJL4"/>
<feature type="compositionally biased region" description="Basic and acidic residues" evidence="1">
    <location>
        <begin position="415"/>
        <end position="424"/>
    </location>
</feature>